<name>A0AAD6CTR8_9EURO</name>
<dbReference type="AlphaFoldDB" id="A0AAD6CTR8"/>
<evidence type="ECO:0000313" key="1">
    <source>
        <dbReference type="EMBL" id="KAJ5533581.1"/>
    </source>
</evidence>
<proteinExistence type="predicted"/>
<dbReference type="Proteomes" id="UP001220324">
    <property type="component" value="Unassembled WGS sequence"/>
</dbReference>
<sequence>MSFYRNAFGNPVVAEVPGYGNANPLFIDTRYYTSVPELSPDISPQEYYGPEPKSNAIPEQNYWHPQENLIYRTPPASGSITPVEHPGAISPHESSAMRQINEMPHHRESQDSPLECRWAGCTYAGHFARQSTLLRHIRLMHLSPRQYLCPVSAKCKPFNRKDNLVSHIRSVHNMHHYSKGSRSPVESAYSPGSI</sequence>
<keyword evidence="2" id="KW-1185">Reference proteome</keyword>
<dbReference type="EMBL" id="JAQIZZ010000007">
    <property type="protein sequence ID" value="KAJ5533581.1"/>
    <property type="molecule type" value="Genomic_DNA"/>
</dbReference>
<evidence type="ECO:0008006" key="3">
    <source>
        <dbReference type="Google" id="ProtNLM"/>
    </source>
</evidence>
<gene>
    <name evidence="1" type="ORF">N7494_010133</name>
</gene>
<accession>A0AAD6CTR8</accession>
<reference evidence="1 2" key="1">
    <citation type="journal article" date="2023" name="IMA Fungus">
        <title>Comparative genomic study of the Penicillium genus elucidates a diverse pangenome and 15 lateral gene transfer events.</title>
        <authorList>
            <person name="Petersen C."/>
            <person name="Sorensen T."/>
            <person name="Nielsen M.R."/>
            <person name="Sondergaard T.E."/>
            <person name="Sorensen J.L."/>
            <person name="Fitzpatrick D.A."/>
            <person name="Frisvad J.C."/>
            <person name="Nielsen K.L."/>
        </authorList>
    </citation>
    <scope>NUCLEOTIDE SEQUENCE [LARGE SCALE GENOMIC DNA]</scope>
    <source>
        <strain evidence="1 2">IBT 35679</strain>
    </source>
</reference>
<comment type="caution">
    <text evidence="1">The sequence shown here is derived from an EMBL/GenBank/DDBJ whole genome shotgun (WGS) entry which is preliminary data.</text>
</comment>
<protein>
    <recommendedName>
        <fullName evidence="3">C2H2-type domain-containing protein</fullName>
    </recommendedName>
</protein>
<dbReference type="Gene3D" id="3.30.160.60">
    <property type="entry name" value="Classic Zinc Finger"/>
    <property type="match status" value="1"/>
</dbReference>
<evidence type="ECO:0000313" key="2">
    <source>
        <dbReference type="Proteomes" id="UP001220324"/>
    </source>
</evidence>
<organism evidence="1 2">
    <name type="scientific">Penicillium frequentans</name>
    <dbReference type="NCBI Taxonomy" id="3151616"/>
    <lineage>
        <taxon>Eukaryota</taxon>
        <taxon>Fungi</taxon>
        <taxon>Dikarya</taxon>
        <taxon>Ascomycota</taxon>
        <taxon>Pezizomycotina</taxon>
        <taxon>Eurotiomycetes</taxon>
        <taxon>Eurotiomycetidae</taxon>
        <taxon>Eurotiales</taxon>
        <taxon>Aspergillaceae</taxon>
        <taxon>Penicillium</taxon>
    </lineage>
</organism>